<dbReference type="InterPro" id="IPR015915">
    <property type="entry name" value="Kelch-typ_b-propeller"/>
</dbReference>
<reference evidence="2 3" key="1">
    <citation type="submission" date="2019-02" db="EMBL/GenBank/DDBJ databases">
        <title>Deep-cultivation of Planctomycetes and their phenomic and genomic characterization uncovers novel biology.</title>
        <authorList>
            <person name="Wiegand S."/>
            <person name="Jogler M."/>
            <person name="Boedeker C."/>
            <person name="Pinto D."/>
            <person name="Vollmers J."/>
            <person name="Rivas-Marin E."/>
            <person name="Kohn T."/>
            <person name="Peeters S.H."/>
            <person name="Heuer A."/>
            <person name="Rast P."/>
            <person name="Oberbeckmann S."/>
            <person name="Bunk B."/>
            <person name="Jeske O."/>
            <person name="Meyerdierks A."/>
            <person name="Storesund J.E."/>
            <person name="Kallscheuer N."/>
            <person name="Luecker S."/>
            <person name="Lage O.M."/>
            <person name="Pohl T."/>
            <person name="Merkel B.J."/>
            <person name="Hornburger P."/>
            <person name="Mueller R.-W."/>
            <person name="Bruemmer F."/>
            <person name="Labrenz M."/>
            <person name="Spormann A.M."/>
            <person name="Op den Camp H."/>
            <person name="Overmann J."/>
            <person name="Amann R."/>
            <person name="Jetten M.S.M."/>
            <person name="Mascher T."/>
            <person name="Medema M.H."/>
            <person name="Devos D.P."/>
            <person name="Kaster A.-K."/>
            <person name="Ovreas L."/>
            <person name="Rohde M."/>
            <person name="Galperin M.Y."/>
            <person name="Jogler C."/>
        </authorList>
    </citation>
    <scope>NUCLEOTIDE SEQUENCE [LARGE SCALE GENOMIC DNA]</scope>
    <source>
        <strain evidence="2 3">FF011L</strain>
    </source>
</reference>
<dbReference type="Gene3D" id="2.120.10.80">
    <property type="entry name" value="Kelch-type beta propeller"/>
    <property type="match status" value="1"/>
</dbReference>
<dbReference type="Proteomes" id="UP000320672">
    <property type="component" value="Chromosome"/>
</dbReference>
<dbReference type="AlphaFoldDB" id="A0A517MAR1"/>
<feature type="chain" id="PRO_5022147541" evidence="1">
    <location>
        <begin position="34"/>
        <end position="278"/>
    </location>
</feature>
<gene>
    <name evidence="2" type="ORF">FF011L_07010</name>
</gene>
<dbReference type="EMBL" id="CP036262">
    <property type="protein sequence ID" value="QDS91965.1"/>
    <property type="molecule type" value="Genomic_DNA"/>
</dbReference>
<dbReference type="InterPro" id="IPR011047">
    <property type="entry name" value="Quinoprotein_ADH-like_sf"/>
</dbReference>
<name>A0A517MAR1_9BACT</name>
<keyword evidence="3" id="KW-1185">Reference proteome</keyword>
<dbReference type="RefSeq" id="WP_246109700.1">
    <property type="nucleotide sequence ID" value="NZ_CP036262.1"/>
</dbReference>
<organism evidence="2 3">
    <name type="scientific">Roseimaritima multifibrata</name>
    <dbReference type="NCBI Taxonomy" id="1930274"/>
    <lineage>
        <taxon>Bacteria</taxon>
        <taxon>Pseudomonadati</taxon>
        <taxon>Planctomycetota</taxon>
        <taxon>Planctomycetia</taxon>
        <taxon>Pirellulales</taxon>
        <taxon>Pirellulaceae</taxon>
        <taxon>Roseimaritima</taxon>
    </lineage>
</organism>
<keyword evidence="1" id="KW-0732">Signal</keyword>
<dbReference type="SUPFAM" id="SSF50998">
    <property type="entry name" value="Quinoprotein alcohol dehydrogenase-like"/>
    <property type="match status" value="1"/>
</dbReference>
<evidence type="ECO:0000313" key="2">
    <source>
        <dbReference type="EMBL" id="QDS91965.1"/>
    </source>
</evidence>
<proteinExistence type="predicted"/>
<dbReference type="KEGG" id="rml:FF011L_07010"/>
<evidence type="ECO:0000256" key="1">
    <source>
        <dbReference type="SAM" id="SignalP"/>
    </source>
</evidence>
<evidence type="ECO:0000313" key="3">
    <source>
        <dbReference type="Proteomes" id="UP000320672"/>
    </source>
</evidence>
<protein>
    <submittedName>
        <fullName evidence="2">Uncharacterized protein</fullName>
    </submittedName>
</protein>
<feature type="signal peptide" evidence="1">
    <location>
        <begin position="1"/>
        <end position="33"/>
    </location>
</feature>
<sequence precursor="true">MSTCFRISNRFRQCFLPALVCTIALLVPSTLLADPATEALLKGAECEGDYPGHLQGVCVDDEGSIFWSFTTQLVKTDAAGHISKKIPVASHHGDLCYSEGRIYVAVNLGKFNDPKGNADSWVYVYDAKSLDLIAKHETQEAFHGAGGIGVRDGHFYVVGGLPDGIQENYVYEYDADFNFQKKHVIDSKWTMLGIQTATFHDGFWWFGCYGKTTPLLKTDADFQMIGRYSFACSLGIVGVAPDRFLIATGPRSDAGRHRGTLFLAKSDKEKGLVPVAQE</sequence>
<accession>A0A517MAR1</accession>